<dbReference type="InterPro" id="IPR004344">
    <property type="entry name" value="TTL/TTLL_fam"/>
</dbReference>
<proteinExistence type="predicted"/>
<protein>
    <submittedName>
        <fullName evidence="5">Tubulin polyglutamylase TTLL11</fullName>
    </submittedName>
</protein>
<evidence type="ECO:0000313" key="4">
    <source>
        <dbReference type="Proteomes" id="UP000694888"/>
    </source>
</evidence>
<organism evidence="4 5">
    <name type="scientific">Aplysia californica</name>
    <name type="common">California sea hare</name>
    <dbReference type="NCBI Taxonomy" id="6500"/>
    <lineage>
        <taxon>Eukaryota</taxon>
        <taxon>Metazoa</taxon>
        <taxon>Spiralia</taxon>
        <taxon>Lophotrochozoa</taxon>
        <taxon>Mollusca</taxon>
        <taxon>Gastropoda</taxon>
        <taxon>Heterobranchia</taxon>
        <taxon>Euthyneura</taxon>
        <taxon>Tectipleura</taxon>
        <taxon>Aplysiida</taxon>
        <taxon>Aplysioidea</taxon>
        <taxon>Aplysiidae</taxon>
        <taxon>Aplysia</taxon>
    </lineage>
</organism>
<evidence type="ECO:0000256" key="1">
    <source>
        <dbReference type="ARBA" id="ARBA00022598"/>
    </source>
</evidence>
<gene>
    <name evidence="5" type="primary">LOC101845388</name>
</gene>
<accession>A0ABM1VPE7</accession>
<name>A0ABM1VPE7_APLCA</name>
<dbReference type="RefSeq" id="XP_035824289.1">
    <property type="nucleotide sequence ID" value="XM_035968396.1"/>
</dbReference>
<dbReference type="PROSITE" id="PS51221">
    <property type="entry name" value="TTL"/>
    <property type="match status" value="1"/>
</dbReference>
<dbReference type="PANTHER" id="PTHR12241">
    <property type="entry name" value="TUBULIN POLYGLUTAMYLASE"/>
    <property type="match status" value="1"/>
</dbReference>
<dbReference type="SUPFAM" id="SSF56059">
    <property type="entry name" value="Glutathione synthetase ATP-binding domain-like"/>
    <property type="match status" value="1"/>
</dbReference>
<reference evidence="5" key="1">
    <citation type="submission" date="2025-08" db="UniProtKB">
        <authorList>
            <consortium name="RefSeq"/>
        </authorList>
    </citation>
    <scope>IDENTIFICATION</scope>
</reference>
<dbReference type="Proteomes" id="UP000694888">
    <property type="component" value="Unplaced"/>
</dbReference>
<keyword evidence="1" id="KW-0436">Ligase</keyword>
<dbReference type="Pfam" id="PF03133">
    <property type="entry name" value="TTL"/>
    <property type="match status" value="1"/>
</dbReference>
<keyword evidence="2" id="KW-0547">Nucleotide-binding</keyword>
<sequence length="479" mass="53599">MEMVSKCSECDIHLLADRASLPGQSGRPEKPVSGRVLTVDTSDADAFCEEILAVVIPQMGWKEVKTRPKDHACDITWFPYEFDAKIKSGQVNDFPGSNLVCEKIHLFRWLLLMQSVFPEDYNFMPDTWLLPEEMDIFTNHVNQGSSTSPVQSPVRAHEARWLPARAGKSAPSGASVEMTKNNASNDDKSAYIVKPTDGYSAKGVYLLQQPDEYVASQNGDIVQEYISDPLLMDGFKVDIRLHVYVHSLFPLSLYICREGYIRLATVPYQKPSKENMAESCMHITNYSFNIFHDNFDKSEDDHHGSLRRLSVVFKTMEEQGHDIPALWAKIDHLVTRTVQAIAGQIRVDTVAAGCEGEEGPTCRQTFQKELEKIRELNADKDFTLTPPAANQSGGFNSPSVLEPLSDLFTQIVGGTGHQRVDLEAFQSFVQKSGLSQKGVDSSAAKEIYSRLSQLYSNSNLNNNKDEKIDISNEDKCRNS</sequence>
<keyword evidence="4" id="KW-1185">Reference proteome</keyword>
<evidence type="ECO:0000256" key="2">
    <source>
        <dbReference type="ARBA" id="ARBA00022741"/>
    </source>
</evidence>
<keyword evidence="3" id="KW-0067">ATP-binding</keyword>
<evidence type="ECO:0000256" key="3">
    <source>
        <dbReference type="ARBA" id="ARBA00022840"/>
    </source>
</evidence>
<evidence type="ECO:0000313" key="5">
    <source>
        <dbReference type="RefSeq" id="XP_035824289.1"/>
    </source>
</evidence>
<dbReference type="Gene3D" id="3.30.470.20">
    <property type="entry name" value="ATP-grasp fold, B domain"/>
    <property type="match status" value="1"/>
</dbReference>
<dbReference type="PANTHER" id="PTHR12241:SF154">
    <property type="entry name" value="TUBULIN POLYGLUTAMYLASE TTLL11"/>
    <property type="match status" value="1"/>
</dbReference>
<dbReference type="GeneID" id="101845388"/>